<name>A0ABW4NY72_9NOCA</name>
<reference evidence="3" key="1">
    <citation type="journal article" date="2019" name="Int. J. Syst. Evol. Microbiol.">
        <title>The Global Catalogue of Microorganisms (GCM) 10K type strain sequencing project: providing services to taxonomists for standard genome sequencing and annotation.</title>
        <authorList>
            <consortium name="The Broad Institute Genomics Platform"/>
            <consortium name="The Broad Institute Genome Sequencing Center for Infectious Disease"/>
            <person name="Wu L."/>
            <person name="Ma J."/>
        </authorList>
    </citation>
    <scope>NUCLEOTIDE SEQUENCE [LARGE SCALE GENOMIC DNA]</scope>
    <source>
        <strain evidence="3">DT72</strain>
    </source>
</reference>
<evidence type="ECO:0000313" key="2">
    <source>
        <dbReference type="EMBL" id="MFD1810813.1"/>
    </source>
</evidence>
<organism evidence="2 3">
    <name type="scientific">Rhodococcus gannanensis</name>
    <dbReference type="NCBI Taxonomy" id="1960308"/>
    <lineage>
        <taxon>Bacteria</taxon>
        <taxon>Bacillati</taxon>
        <taxon>Actinomycetota</taxon>
        <taxon>Actinomycetes</taxon>
        <taxon>Mycobacteriales</taxon>
        <taxon>Nocardiaceae</taxon>
        <taxon>Rhodococcus</taxon>
    </lineage>
</organism>
<dbReference type="EMBL" id="JBHUFB010000002">
    <property type="protein sequence ID" value="MFD1810813.1"/>
    <property type="molecule type" value="Genomic_DNA"/>
</dbReference>
<feature type="domain" description="RNase H type-1" evidence="1">
    <location>
        <begin position="127"/>
        <end position="253"/>
    </location>
</feature>
<dbReference type="InterPro" id="IPR036397">
    <property type="entry name" value="RNaseH_sf"/>
</dbReference>
<evidence type="ECO:0000313" key="3">
    <source>
        <dbReference type="Proteomes" id="UP001597286"/>
    </source>
</evidence>
<evidence type="ECO:0000259" key="1">
    <source>
        <dbReference type="PROSITE" id="PS50879"/>
    </source>
</evidence>
<dbReference type="RefSeq" id="WP_378483374.1">
    <property type="nucleotide sequence ID" value="NZ_JBHUFB010000002.1"/>
</dbReference>
<keyword evidence="3" id="KW-1185">Reference proteome</keyword>
<dbReference type="SUPFAM" id="SSF53098">
    <property type="entry name" value="Ribonuclease H-like"/>
    <property type="match status" value="1"/>
</dbReference>
<dbReference type="InterPro" id="IPR002156">
    <property type="entry name" value="RNaseH_domain"/>
</dbReference>
<dbReference type="Pfam" id="PF00075">
    <property type="entry name" value="RNase_H"/>
    <property type="match status" value="1"/>
</dbReference>
<protein>
    <submittedName>
        <fullName evidence="2">RNase H family protein</fullName>
    </submittedName>
</protein>
<proteinExistence type="predicted"/>
<dbReference type="Gene3D" id="3.30.420.10">
    <property type="entry name" value="Ribonuclease H-like superfamily/Ribonuclease H"/>
    <property type="match status" value="1"/>
</dbReference>
<comment type="caution">
    <text evidence="2">The sequence shown here is derived from an EMBL/GenBank/DDBJ whole genome shotgun (WGS) entry which is preliminary data.</text>
</comment>
<dbReference type="InterPro" id="IPR012337">
    <property type="entry name" value="RNaseH-like_sf"/>
</dbReference>
<sequence>MTLAVILSRQTTRLGLSFAGVAVSDGTTVRTQVLVRTGTGDDSRHAVALDAFEAVYEQATTAAEPVALHVNDAEVRVALLAAGGSFPAVDILTSARGRVPALLQIAGAAISTRLAELTPRRARASTPPTETTVATDASKCTGRRGVGVACVRVDGAHRQKFLPDVRSVLHGELLAIELAVAGFANRPLHVLTDSQAALACLGGDHPKLGDVASTVERIRLLTRGRAVRYSWVRGHDGHPLNEAAHRLAVAARRGHEADLPTDTRNAVTDNIISSLIATPPGTTHGLRTGRAA</sequence>
<dbReference type="Proteomes" id="UP001597286">
    <property type="component" value="Unassembled WGS sequence"/>
</dbReference>
<gene>
    <name evidence="2" type="ORF">ACFSJG_01180</name>
</gene>
<accession>A0ABW4NY72</accession>
<dbReference type="PROSITE" id="PS50879">
    <property type="entry name" value="RNASE_H_1"/>
    <property type="match status" value="1"/>
</dbReference>